<evidence type="ECO:0000259" key="1">
    <source>
        <dbReference type="PROSITE" id="PS51186"/>
    </source>
</evidence>
<name>A0AB39RHE8_9ACTN</name>
<feature type="domain" description="N-acetyltransferase" evidence="1">
    <location>
        <begin position="11"/>
        <end position="166"/>
    </location>
</feature>
<dbReference type="InterPro" id="IPR016181">
    <property type="entry name" value="Acyl_CoA_acyltransferase"/>
</dbReference>
<keyword evidence="2" id="KW-0808">Transferase</keyword>
<sequence>MDPVTFATARLLLRPFTPDDADAVYAACQDVDIQYYTPAPTPFRREDAERYVEETAPKGWATDGDYILGAFRTDNGALVGSFCLTKRDRGVYELGYWAAKEQRGHGYSAEAARTLCDWGFTALHAHRIEWWAMVGNVASRALAEKLGFTLEGTLRNRSMVNGQPHDWWVGGLLKP</sequence>
<organism evidence="2">
    <name type="scientific">Streptomyces sp. R41</name>
    <dbReference type="NCBI Taxonomy" id="3238632"/>
    <lineage>
        <taxon>Bacteria</taxon>
        <taxon>Bacillati</taxon>
        <taxon>Actinomycetota</taxon>
        <taxon>Actinomycetes</taxon>
        <taxon>Kitasatosporales</taxon>
        <taxon>Streptomycetaceae</taxon>
        <taxon>Streptomyces</taxon>
    </lineage>
</organism>
<evidence type="ECO:0000313" key="2">
    <source>
        <dbReference type="EMBL" id="XDQ53135.1"/>
    </source>
</evidence>
<dbReference type="PROSITE" id="PS51186">
    <property type="entry name" value="GNAT"/>
    <property type="match status" value="1"/>
</dbReference>
<gene>
    <name evidence="2" type="ORF">AB5J53_16410</name>
</gene>
<protein>
    <submittedName>
        <fullName evidence="2">GNAT family N-acetyltransferase</fullName>
        <ecNumber evidence="2">2.3.-.-</ecNumber>
    </submittedName>
</protein>
<dbReference type="InterPro" id="IPR051908">
    <property type="entry name" value="Ribosomal_N-acetyltransferase"/>
</dbReference>
<dbReference type="PANTHER" id="PTHR43441:SF10">
    <property type="entry name" value="ACETYLTRANSFERASE"/>
    <property type="match status" value="1"/>
</dbReference>
<keyword evidence="2" id="KW-0012">Acyltransferase</keyword>
<accession>A0AB39RHE8</accession>
<dbReference type="EC" id="2.3.-.-" evidence="2"/>
<dbReference type="Gene3D" id="3.40.630.30">
    <property type="match status" value="1"/>
</dbReference>
<dbReference type="SUPFAM" id="SSF55729">
    <property type="entry name" value="Acyl-CoA N-acyltransferases (Nat)"/>
    <property type="match status" value="1"/>
</dbReference>
<dbReference type="PANTHER" id="PTHR43441">
    <property type="entry name" value="RIBOSOMAL-PROTEIN-SERINE ACETYLTRANSFERASE"/>
    <property type="match status" value="1"/>
</dbReference>
<proteinExistence type="predicted"/>
<dbReference type="RefSeq" id="WP_369246397.1">
    <property type="nucleotide sequence ID" value="NZ_CP163443.1"/>
</dbReference>
<dbReference type="EMBL" id="CP163443">
    <property type="protein sequence ID" value="XDQ53135.1"/>
    <property type="molecule type" value="Genomic_DNA"/>
</dbReference>
<dbReference type="Pfam" id="PF13302">
    <property type="entry name" value="Acetyltransf_3"/>
    <property type="match status" value="1"/>
</dbReference>
<dbReference type="GO" id="GO:1990189">
    <property type="term" value="F:protein N-terminal-serine acetyltransferase activity"/>
    <property type="evidence" value="ECO:0007669"/>
    <property type="project" value="TreeGrafter"/>
</dbReference>
<dbReference type="AlphaFoldDB" id="A0AB39RHE8"/>
<dbReference type="GO" id="GO:0005737">
    <property type="term" value="C:cytoplasm"/>
    <property type="evidence" value="ECO:0007669"/>
    <property type="project" value="TreeGrafter"/>
</dbReference>
<dbReference type="GO" id="GO:0008999">
    <property type="term" value="F:protein-N-terminal-alanine acetyltransferase activity"/>
    <property type="evidence" value="ECO:0007669"/>
    <property type="project" value="TreeGrafter"/>
</dbReference>
<reference evidence="2" key="1">
    <citation type="submission" date="2024-07" db="EMBL/GenBank/DDBJ databases">
        <authorList>
            <person name="Yu S.T."/>
        </authorList>
    </citation>
    <scope>NUCLEOTIDE SEQUENCE</scope>
    <source>
        <strain evidence="2">R41</strain>
    </source>
</reference>
<dbReference type="InterPro" id="IPR000182">
    <property type="entry name" value="GNAT_dom"/>
</dbReference>